<feature type="chain" id="PRO_5014999369" description="IPT/TIG domain-containing protein" evidence="1">
    <location>
        <begin position="23"/>
        <end position="985"/>
    </location>
</feature>
<dbReference type="Gene3D" id="2.130.10.10">
    <property type="entry name" value="YVTN repeat-like/Quinoprotein amine dehydrogenase"/>
    <property type="match status" value="1"/>
</dbReference>
<reference evidence="2 3" key="1">
    <citation type="submission" date="2017-09" db="EMBL/GenBank/DDBJ databases">
        <title>Depth-based differentiation of microbial function through sediment-hosted aquifers and enrichment of novel symbionts in the deep terrestrial subsurface.</title>
        <authorList>
            <person name="Probst A.J."/>
            <person name="Ladd B."/>
            <person name="Jarett J.K."/>
            <person name="Geller-Mcgrath D.E."/>
            <person name="Sieber C.M."/>
            <person name="Emerson J.B."/>
            <person name="Anantharaman K."/>
            <person name="Thomas B.C."/>
            <person name="Malmstrom R."/>
            <person name="Stieglmeier M."/>
            <person name="Klingl A."/>
            <person name="Woyke T."/>
            <person name="Ryan C.M."/>
            <person name="Banfield J.F."/>
        </authorList>
    </citation>
    <scope>NUCLEOTIDE SEQUENCE [LARGE SCALE GENOMIC DNA]</scope>
    <source>
        <strain evidence="2">CG17_big_fil_post_rev_8_21_14_2_50_48_46</strain>
    </source>
</reference>
<evidence type="ECO:0000256" key="1">
    <source>
        <dbReference type="SAM" id="SignalP"/>
    </source>
</evidence>
<sequence>MKRQLALACAASLLVVGCPAPQQVTLDIFRIEGDVYLPQGDTSLIAQAPLNLMGPVKSFIDPPAQAATGLVKAPAGIEVRLIRIDDDGKPVSAEPYATVKTDANGHYQLDLPTDQVSLPASNLVVEAGNYASGKFLRNFATSANLDLSPVTTASVQYLVDRNEPLFSFPLNVIAESQTLANQGTQEINYATVPLASAISNTLVSLKSNATLSTRLDQLMTRVISGSVLAPSGRVASVPPAMRLDSWLVPSAEALSGLQSVGSNVRVNLYKIDNNGNTLGQALATTLTRSDGKYSLSLPSEALISSEFVVTVGSGSSQMRAMLSGSSSLNISPLTELTTRLILNNGTLLNQPKIPITEFSPPEINAVLDAVQRSTDSTNLGGASNIFAVMSVIEPVAQNNSTVKNVLKTVAGTPSPTVSSSLPPSTAQDSIVLTGTAPAGAVISVEGGTSVVQKALAAGETAFSITVPLKRNSSHQLLVKATVNGLTSLPTVVSLRADTLNPVIDTNKIIARNPSGQSFETIITGSSGAIADSGRSTLVIQGGKLGNATTIQTDETGAFSANLAADSGDLLSLTAIDEAGNRSTASIVVGGPGPVVTMVRQESTIGRDSPFASRVVTIEGAGFDSNLANNTVTFISPFGQGSTNAARSVSSDRRTLVAPVVEGLAQKISDLPTEVRVKVNVNNIDSNDTRSFTLLPSITQMIQTQLKGNGQSEFFYYDKGPNFQHILMTSQSASDSSIWLMDINGNVLNRDLASKITHDSIFRDLTMDSSGNMLVSNFDAALLGKARQLPGVRSTYRISKYQLQGSGAERQLFSRLSESADLGAEPGAIAFSSSNNKIYVALPSKGQIIRMDYTGEIFGRPEVLLEGLPKPIKDIELDAGGRFMYITVGDSVSMFRLTLNARGDVDLFESNYVAPMGNGNGRLTVDGLGNIYVTLGTGIERIDEKAKRKNLVPVLEGKQPTVGLVYVEGNIFVNQLNVADFFRLSP</sequence>
<feature type="signal peptide" evidence="1">
    <location>
        <begin position="1"/>
        <end position="22"/>
    </location>
</feature>
<name>A0A2M7GA12_9BACT</name>
<evidence type="ECO:0008006" key="4">
    <source>
        <dbReference type="Google" id="ProtNLM"/>
    </source>
</evidence>
<dbReference type="Proteomes" id="UP000231019">
    <property type="component" value="Unassembled WGS sequence"/>
</dbReference>
<accession>A0A2M7GA12</accession>
<proteinExistence type="predicted"/>
<dbReference type="PROSITE" id="PS51257">
    <property type="entry name" value="PROKAR_LIPOPROTEIN"/>
    <property type="match status" value="1"/>
</dbReference>
<comment type="caution">
    <text evidence="2">The sequence shown here is derived from an EMBL/GenBank/DDBJ whole genome shotgun (WGS) entry which is preliminary data.</text>
</comment>
<evidence type="ECO:0000313" key="2">
    <source>
        <dbReference type="EMBL" id="PIW18975.1"/>
    </source>
</evidence>
<dbReference type="AlphaFoldDB" id="A0A2M7GA12"/>
<organism evidence="2 3">
    <name type="scientific">bacterium (Candidatus Blackallbacteria) CG17_big_fil_post_rev_8_21_14_2_50_48_46</name>
    <dbReference type="NCBI Taxonomy" id="2014261"/>
    <lineage>
        <taxon>Bacteria</taxon>
        <taxon>Candidatus Blackallbacteria</taxon>
    </lineage>
</organism>
<dbReference type="EMBL" id="PFFQ01000006">
    <property type="protein sequence ID" value="PIW18975.1"/>
    <property type="molecule type" value="Genomic_DNA"/>
</dbReference>
<evidence type="ECO:0000313" key="3">
    <source>
        <dbReference type="Proteomes" id="UP000231019"/>
    </source>
</evidence>
<protein>
    <recommendedName>
        <fullName evidence="4">IPT/TIG domain-containing protein</fullName>
    </recommendedName>
</protein>
<gene>
    <name evidence="2" type="ORF">COW36_02375</name>
</gene>
<keyword evidence="1" id="KW-0732">Signal</keyword>
<dbReference type="InterPro" id="IPR015943">
    <property type="entry name" value="WD40/YVTN_repeat-like_dom_sf"/>
</dbReference>
<dbReference type="SUPFAM" id="SSF63829">
    <property type="entry name" value="Calcium-dependent phosphotriesterase"/>
    <property type="match status" value="1"/>
</dbReference>